<evidence type="ECO:0000313" key="4">
    <source>
        <dbReference type="Proteomes" id="UP000297635"/>
    </source>
</evidence>
<dbReference type="Gene3D" id="2.40.50.100">
    <property type="match status" value="1"/>
</dbReference>
<protein>
    <submittedName>
        <fullName evidence="3">Efflux RND transporter periplasmic adaptor subunit</fullName>
    </submittedName>
</protein>
<dbReference type="GO" id="GO:0015562">
    <property type="term" value="F:efflux transmembrane transporter activity"/>
    <property type="evidence" value="ECO:0007669"/>
    <property type="project" value="TreeGrafter"/>
</dbReference>
<dbReference type="GO" id="GO:1990281">
    <property type="term" value="C:efflux pump complex"/>
    <property type="evidence" value="ECO:0007669"/>
    <property type="project" value="TreeGrafter"/>
</dbReference>
<dbReference type="EMBL" id="SJSA01000002">
    <property type="protein sequence ID" value="TGG36477.1"/>
    <property type="molecule type" value="Genomic_DNA"/>
</dbReference>
<organism evidence="3 4">
    <name type="scientific">Duncaniella freteri</name>
    <dbReference type="NCBI Taxonomy" id="2530391"/>
    <lineage>
        <taxon>Bacteria</taxon>
        <taxon>Pseudomonadati</taxon>
        <taxon>Bacteroidota</taxon>
        <taxon>Bacteroidia</taxon>
        <taxon>Bacteroidales</taxon>
        <taxon>Muribaculaceae</taxon>
        <taxon>Duncaniella</taxon>
    </lineage>
</organism>
<gene>
    <name evidence="3" type="ORF">EZ315_11515</name>
</gene>
<comment type="similarity">
    <text evidence="1">Belongs to the membrane fusion protein (MFP) (TC 8.A.1) family.</text>
</comment>
<evidence type="ECO:0000256" key="2">
    <source>
        <dbReference type="SAM" id="Coils"/>
    </source>
</evidence>
<dbReference type="RefSeq" id="WP_135472214.1">
    <property type="nucleotide sequence ID" value="NZ_CASJDB010000047.1"/>
</dbReference>
<evidence type="ECO:0000256" key="1">
    <source>
        <dbReference type="ARBA" id="ARBA00009477"/>
    </source>
</evidence>
<dbReference type="PANTHER" id="PTHR30469:SF15">
    <property type="entry name" value="HLYD FAMILY OF SECRETION PROTEINS"/>
    <property type="match status" value="1"/>
</dbReference>
<dbReference type="PROSITE" id="PS51257">
    <property type="entry name" value="PROKAR_LIPOPROTEIN"/>
    <property type="match status" value="1"/>
</dbReference>
<dbReference type="InterPro" id="IPR006143">
    <property type="entry name" value="RND_pump_MFP"/>
</dbReference>
<proteinExistence type="inferred from homology"/>
<dbReference type="PANTHER" id="PTHR30469">
    <property type="entry name" value="MULTIDRUG RESISTANCE PROTEIN MDTA"/>
    <property type="match status" value="1"/>
</dbReference>
<keyword evidence="2" id="KW-0175">Coiled coil</keyword>
<dbReference type="Proteomes" id="UP000297635">
    <property type="component" value="Unassembled WGS sequence"/>
</dbReference>
<dbReference type="Gene3D" id="2.40.30.170">
    <property type="match status" value="1"/>
</dbReference>
<comment type="caution">
    <text evidence="3">The sequence shown here is derived from an EMBL/GenBank/DDBJ whole genome shotgun (WGS) entry which is preliminary data.</text>
</comment>
<keyword evidence="4" id="KW-1185">Reference proteome</keyword>
<name>A0A4Z0V2R4_9BACT</name>
<evidence type="ECO:0000313" key="3">
    <source>
        <dbReference type="EMBL" id="TGG36477.1"/>
    </source>
</evidence>
<sequence length="354" mass="38290">MTKPFITFSLLCLLGSCSGSSMKETDSRISDEITTDTVVDKVAEVTVIQLKLSVFNHEIVSNGRLTAREKVDVNFQSPGLISEIFVKNGQRVAKGQRIATLDTYKLANQLEKDRHAVASARLEMQDVLIGQGYDPELSEKVPDEVMRLARLRSGLQQAELTLAATQKDLQDATLVAPVSGVIANLSAKPHNMSSSTPICRIINDSGMDVEFSVLESELPMVKPGDNVSVAPFSDTRSHSGRITEINPMVDENGMVKVWASVNGGNGLIDGMNVRVSVMRQVGEALVVPKSSVVLRSGRQVVFTLDGNKAMWNYVTTGLENLNEYTVTDGLTSGMTVITSGNVNLAHEAPVKVVN</sequence>
<dbReference type="Gene3D" id="2.40.420.20">
    <property type="match status" value="1"/>
</dbReference>
<feature type="coiled-coil region" evidence="2">
    <location>
        <begin position="148"/>
        <end position="175"/>
    </location>
</feature>
<dbReference type="SUPFAM" id="SSF111369">
    <property type="entry name" value="HlyD-like secretion proteins"/>
    <property type="match status" value="1"/>
</dbReference>
<dbReference type="GeneID" id="82150418"/>
<dbReference type="AlphaFoldDB" id="A0A4Z0V2R4"/>
<dbReference type="NCBIfam" id="TIGR01730">
    <property type="entry name" value="RND_mfp"/>
    <property type="match status" value="1"/>
</dbReference>
<reference evidence="3 4" key="1">
    <citation type="submission" date="2019-02" db="EMBL/GenBank/DDBJ databases">
        <title>Isolation and identification of novel species under the genus Muribaculum.</title>
        <authorList>
            <person name="Miyake S."/>
            <person name="Ding Y."/>
            <person name="Low A."/>
            <person name="Soh M."/>
            <person name="Seedorf H."/>
        </authorList>
    </citation>
    <scope>NUCLEOTIDE SEQUENCE [LARGE SCALE GENOMIC DNA]</scope>
    <source>
        <strain evidence="3 4">TLL-A3</strain>
    </source>
</reference>
<accession>A0A4Z0V2R4</accession>